<evidence type="ECO:0000259" key="3">
    <source>
        <dbReference type="PROSITE" id="PS50053"/>
    </source>
</evidence>
<sequence length="452" mass="46878">MADNPEPSSDSQITFKVKTSSESTHNVTMNDTATVLDLKTKLAGEDFENIPVDRQRLIYSGRVMKNDDALSTYKIKHNNTIHMVKSAASNQQPNQTPAASTSRSTPAPANMASGTANQPFAGLTGARYAGFGNGLPGPDMFGPDGGMGAPMDEARIQRLMSDPNVQQSMNEALNNPDFINMLIDSNPMLRNLPNAREIISSPFMRQMMSSPEMMSQAMRMQRNMQGGEAGGFPAPGATDTTPQGAASGGNAQGSDGQPQQGQQNPFANPLLSGIMGGQQGGGAQPDFSQLMQQLQGLGSLYGAGGQGQNAGTTGQTGSGTTPSQGATGGSGGAQASGTTPSEGGAQQGSTTSPPPANPFAALFPPPGTTQPGNPFGMNPEMMQQMMQMFGGGGLGGAAPAAAPADNRPPEERYAEQLRQLNDMGFFDFDRNVEALRRSGGSVQGAIEHLLSG</sequence>
<dbReference type="SMART" id="SM00727">
    <property type="entry name" value="STI1"/>
    <property type="match status" value="1"/>
</dbReference>
<dbReference type="Gene3D" id="3.10.20.90">
    <property type="entry name" value="Phosphatidylinositol 3-kinase Catalytic Subunit, Chain A, domain 1"/>
    <property type="match status" value="1"/>
</dbReference>
<dbReference type="CDD" id="cd16106">
    <property type="entry name" value="Ubl_Dsk2p_like"/>
    <property type="match status" value="1"/>
</dbReference>
<dbReference type="SUPFAM" id="SSF46934">
    <property type="entry name" value="UBA-like"/>
    <property type="match status" value="1"/>
</dbReference>
<dbReference type="InterPro" id="IPR009060">
    <property type="entry name" value="UBA-like_sf"/>
</dbReference>
<evidence type="ECO:0000313" key="4">
    <source>
        <dbReference type="EMBL" id="SPJ72318.1"/>
    </source>
</evidence>
<feature type="compositionally biased region" description="Low complexity" evidence="1">
    <location>
        <begin position="96"/>
        <end position="109"/>
    </location>
</feature>
<dbReference type="Pfam" id="PF00240">
    <property type="entry name" value="ubiquitin"/>
    <property type="match status" value="1"/>
</dbReference>
<dbReference type="Gene3D" id="1.10.8.10">
    <property type="entry name" value="DNA helicase RuvA subunit, C-terminal domain"/>
    <property type="match status" value="1"/>
</dbReference>
<feature type="region of interest" description="Disordered" evidence="1">
    <location>
        <begin position="302"/>
        <end position="379"/>
    </location>
</feature>
<feature type="domain" description="Ubiquitin-like" evidence="3">
    <location>
        <begin position="13"/>
        <end position="90"/>
    </location>
</feature>
<dbReference type="PANTHER" id="PTHR10677:SF3">
    <property type="entry name" value="FI07626P-RELATED"/>
    <property type="match status" value="1"/>
</dbReference>
<dbReference type="Pfam" id="PF00627">
    <property type="entry name" value="UBA"/>
    <property type="match status" value="1"/>
</dbReference>
<dbReference type="InterPro" id="IPR006636">
    <property type="entry name" value="STI1_HS-bd"/>
</dbReference>
<dbReference type="InterPro" id="IPR015496">
    <property type="entry name" value="Ubiquilin"/>
</dbReference>
<keyword evidence="5" id="KW-1185">Reference proteome</keyword>
<name>A0AAE8M1G4_9HYPO</name>
<feature type="region of interest" description="Disordered" evidence="1">
    <location>
        <begin position="87"/>
        <end position="118"/>
    </location>
</feature>
<feature type="compositionally biased region" description="Gly residues" evidence="1">
    <location>
        <begin position="274"/>
        <end position="283"/>
    </location>
</feature>
<dbReference type="EMBL" id="ONZP01000057">
    <property type="protein sequence ID" value="SPJ72318.1"/>
    <property type="molecule type" value="Genomic_DNA"/>
</dbReference>
<evidence type="ECO:0000259" key="2">
    <source>
        <dbReference type="PROSITE" id="PS50030"/>
    </source>
</evidence>
<feature type="compositionally biased region" description="Low complexity" evidence="1">
    <location>
        <begin position="231"/>
        <end position="245"/>
    </location>
</feature>
<evidence type="ECO:0000256" key="1">
    <source>
        <dbReference type="SAM" id="MobiDB-lite"/>
    </source>
</evidence>
<feature type="compositionally biased region" description="Low complexity" evidence="1">
    <location>
        <begin position="309"/>
        <end position="325"/>
    </location>
</feature>
<dbReference type="SUPFAM" id="SSF54236">
    <property type="entry name" value="Ubiquitin-like"/>
    <property type="match status" value="1"/>
</dbReference>
<gene>
    <name evidence="4" type="ORF">FTOL_02046</name>
</gene>
<reference evidence="4" key="1">
    <citation type="submission" date="2018-03" db="EMBL/GenBank/DDBJ databases">
        <authorList>
            <person name="Guldener U."/>
        </authorList>
    </citation>
    <scope>NUCLEOTIDE SEQUENCE</scope>
</reference>
<dbReference type="AlphaFoldDB" id="A0AAE8M1G4"/>
<feature type="domain" description="UBA" evidence="2">
    <location>
        <begin position="408"/>
        <end position="452"/>
    </location>
</feature>
<evidence type="ECO:0000313" key="5">
    <source>
        <dbReference type="Proteomes" id="UP001187734"/>
    </source>
</evidence>
<dbReference type="SMART" id="SM00213">
    <property type="entry name" value="UBQ"/>
    <property type="match status" value="1"/>
</dbReference>
<proteinExistence type="predicted"/>
<dbReference type="PROSITE" id="PS50030">
    <property type="entry name" value="UBA"/>
    <property type="match status" value="1"/>
</dbReference>
<dbReference type="PROSITE" id="PS50053">
    <property type="entry name" value="UBIQUITIN_2"/>
    <property type="match status" value="1"/>
</dbReference>
<dbReference type="InterPro" id="IPR029071">
    <property type="entry name" value="Ubiquitin-like_domsf"/>
</dbReference>
<feature type="compositionally biased region" description="Pro residues" evidence="1">
    <location>
        <begin position="352"/>
        <end position="368"/>
    </location>
</feature>
<dbReference type="GO" id="GO:0031593">
    <property type="term" value="F:polyubiquitin modification-dependent protein binding"/>
    <property type="evidence" value="ECO:0007669"/>
    <property type="project" value="TreeGrafter"/>
</dbReference>
<dbReference type="FunFam" id="1.10.8.10:FF:000024">
    <property type="entry name" value="Ubiquitin domain-containing protein DSK2"/>
    <property type="match status" value="1"/>
</dbReference>
<organism evidence="4 5">
    <name type="scientific">Fusarium torulosum</name>
    <dbReference type="NCBI Taxonomy" id="33205"/>
    <lineage>
        <taxon>Eukaryota</taxon>
        <taxon>Fungi</taxon>
        <taxon>Dikarya</taxon>
        <taxon>Ascomycota</taxon>
        <taxon>Pezizomycotina</taxon>
        <taxon>Sordariomycetes</taxon>
        <taxon>Hypocreomycetidae</taxon>
        <taxon>Hypocreales</taxon>
        <taxon>Nectriaceae</taxon>
        <taxon>Fusarium</taxon>
    </lineage>
</organism>
<protein>
    <submittedName>
        <fullName evidence="4">Related to ubiquitin-like protein DSK2</fullName>
    </submittedName>
</protein>
<dbReference type="GO" id="GO:0006511">
    <property type="term" value="P:ubiquitin-dependent protein catabolic process"/>
    <property type="evidence" value="ECO:0007669"/>
    <property type="project" value="TreeGrafter"/>
</dbReference>
<dbReference type="PANTHER" id="PTHR10677">
    <property type="entry name" value="UBIQUILIN"/>
    <property type="match status" value="1"/>
</dbReference>
<feature type="compositionally biased region" description="Low complexity" evidence="1">
    <location>
        <begin position="252"/>
        <end position="263"/>
    </location>
</feature>
<dbReference type="InterPro" id="IPR000626">
    <property type="entry name" value="Ubiquitin-like_dom"/>
</dbReference>
<feature type="region of interest" description="Disordered" evidence="1">
    <location>
        <begin position="225"/>
        <end position="286"/>
    </location>
</feature>
<dbReference type="Proteomes" id="UP001187734">
    <property type="component" value="Unassembled WGS sequence"/>
</dbReference>
<comment type="caution">
    <text evidence="4">The sequence shown here is derived from an EMBL/GenBank/DDBJ whole genome shotgun (WGS) entry which is preliminary data.</text>
</comment>
<dbReference type="InterPro" id="IPR015940">
    <property type="entry name" value="UBA"/>
</dbReference>
<dbReference type="SMART" id="SM00165">
    <property type="entry name" value="UBA"/>
    <property type="match status" value="1"/>
</dbReference>
<dbReference type="CDD" id="cd14324">
    <property type="entry name" value="UBA_Dsk2p_like"/>
    <property type="match status" value="1"/>
</dbReference>
<accession>A0AAE8M1G4</accession>
<dbReference type="GO" id="GO:0005829">
    <property type="term" value="C:cytosol"/>
    <property type="evidence" value="ECO:0007669"/>
    <property type="project" value="TreeGrafter"/>
</dbReference>